<protein>
    <recommendedName>
        <fullName evidence="2">Protein kinase domain-containing protein</fullName>
    </recommendedName>
</protein>
<feature type="compositionally biased region" description="Low complexity" evidence="1">
    <location>
        <begin position="21"/>
        <end position="30"/>
    </location>
</feature>
<dbReference type="InterPro" id="IPR011009">
    <property type="entry name" value="Kinase-like_dom_sf"/>
</dbReference>
<dbReference type="InterPro" id="IPR000719">
    <property type="entry name" value="Prot_kinase_dom"/>
</dbReference>
<organism evidence="3 4">
    <name type="scientific">Polarella glacialis</name>
    <name type="common">Dinoflagellate</name>
    <dbReference type="NCBI Taxonomy" id="89957"/>
    <lineage>
        <taxon>Eukaryota</taxon>
        <taxon>Sar</taxon>
        <taxon>Alveolata</taxon>
        <taxon>Dinophyceae</taxon>
        <taxon>Suessiales</taxon>
        <taxon>Suessiaceae</taxon>
        <taxon>Polarella</taxon>
    </lineage>
</organism>
<proteinExistence type="predicted"/>
<feature type="domain" description="Protein kinase" evidence="2">
    <location>
        <begin position="620"/>
        <end position="878"/>
    </location>
</feature>
<feature type="compositionally biased region" description="Basic and acidic residues" evidence="1">
    <location>
        <begin position="238"/>
        <end position="248"/>
    </location>
</feature>
<sequence>MTAARSRSREARQSKKKAREASSSSSSSSSGKKRKKGGGGRQAAPDSAARGRSPPKRDDRTWRRSNSRVRRVSVTPSPSPEPPPRFVPKQEQRRRSPSPMAARHRSPERASKGKGKGDEGGKGSWNAEVDESWLADRSAMRAKAFFSPLTMFPRSPSPVRNQVQKIAVTDVEAPPVPVPFTKEEEERAKRFQAGISKAVKAEDKDEKKRDKKDKKKGKKEKDASSEDDDKKDKKKGKKEKDKKEKKEEKEEEKEDKDEKKDKKAKKDKKSKGDEPEKAKQGKDDDAMDVDSGAIKEEVPPAAKEDKEDGEKKEKEGKDKEKDKKDKKSKDKKKKKAASSSSSEEAADSSSGETEMEEEAVSVVWPFMMIGIGAVFLPAPAPAVISCPRIYVRKHFAASYVNTASTDCSFAGRASGTFNTLDSLPSVLESDDEGIDSSESTHVTASVLPDDENSTELRAESCQGTAAVPSLFDSVRCHPIHIDAPGTDSVSYKIAVPVRIGGCRTSQQMADAVAGGFPISEEDLVTHALHDFVDDKLILVSEHCLLTVLLGFSEVATAPASSADGISVVAVVPWVKAGTSPESLDVEGWLLACPTESVGVFLEKLGSCGAMRSGLRDDYCFEQGDNSIGGGCSTVFIARKARTECEMVAVKVIRDTVSAACVHQEVHMLREAQSHPCVIRLLDMRADEIGQSGKQWSLVFDHYRRGDLYDEIMNRGAMKEQLAWKMMKSLFSALDHLKGRGIFHRDIKPENVLLSNETLQFVLTDFGNAVHVSDQQGMASRAGTVSYASPEMITGTAIGCEGDAFGAGVLLYFVLSKATPFYSKLGGMTAIEENTLKCRVPMHYPAFEALSADCRQLLLDLICKDPTRRLTPNKALARC</sequence>
<name>A0A813K1J8_POLGL</name>
<feature type="compositionally biased region" description="Basic and acidic residues" evidence="1">
    <location>
        <begin position="199"/>
        <end position="208"/>
    </location>
</feature>
<feature type="compositionally biased region" description="Basic residues" evidence="1">
    <location>
        <begin position="209"/>
        <end position="218"/>
    </location>
</feature>
<dbReference type="Gene3D" id="1.10.510.10">
    <property type="entry name" value="Transferase(Phosphotransferase) domain 1"/>
    <property type="match status" value="1"/>
</dbReference>
<evidence type="ECO:0000313" key="4">
    <source>
        <dbReference type="Proteomes" id="UP000626109"/>
    </source>
</evidence>
<feature type="compositionally biased region" description="Basic and acidic residues" evidence="1">
    <location>
        <begin position="219"/>
        <end position="231"/>
    </location>
</feature>
<accession>A0A813K1J8</accession>
<dbReference type="PANTHER" id="PTHR24347">
    <property type="entry name" value="SERINE/THREONINE-PROTEIN KINASE"/>
    <property type="match status" value="1"/>
</dbReference>
<feature type="compositionally biased region" description="Low complexity" evidence="1">
    <location>
        <begin position="337"/>
        <end position="352"/>
    </location>
</feature>
<dbReference type="InterPro" id="IPR008271">
    <property type="entry name" value="Ser/Thr_kinase_AS"/>
</dbReference>
<feature type="region of interest" description="Disordered" evidence="1">
    <location>
        <begin position="1"/>
        <end position="126"/>
    </location>
</feature>
<dbReference type="SMART" id="SM00220">
    <property type="entry name" value="S_TKc"/>
    <property type="match status" value="1"/>
</dbReference>
<feature type="compositionally biased region" description="Pro residues" evidence="1">
    <location>
        <begin position="77"/>
        <end position="86"/>
    </location>
</feature>
<comment type="caution">
    <text evidence="3">The sequence shown here is derived from an EMBL/GenBank/DDBJ whole genome shotgun (WGS) entry which is preliminary data.</text>
</comment>
<dbReference type="Proteomes" id="UP000626109">
    <property type="component" value="Unassembled WGS sequence"/>
</dbReference>
<gene>
    <name evidence="3" type="ORF">PGLA2088_LOCUS26763</name>
</gene>
<dbReference type="GO" id="GO:0005524">
    <property type="term" value="F:ATP binding"/>
    <property type="evidence" value="ECO:0007669"/>
    <property type="project" value="InterPro"/>
</dbReference>
<evidence type="ECO:0000256" key="1">
    <source>
        <dbReference type="SAM" id="MobiDB-lite"/>
    </source>
</evidence>
<evidence type="ECO:0000259" key="2">
    <source>
        <dbReference type="PROSITE" id="PS50011"/>
    </source>
</evidence>
<dbReference type="PROSITE" id="PS50011">
    <property type="entry name" value="PROTEIN_KINASE_DOM"/>
    <property type="match status" value="1"/>
</dbReference>
<reference evidence="3" key="1">
    <citation type="submission" date="2021-02" db="EMBL/GenBank/DDBJ databases">
        <authorList>
            <person name="Dougan E. K."/>
            <person name="Rhodes N."/>
            <person name="Thang M."/>
            <person name="Chan C."/>
        </authorList>
    </citation>
    <scope>NUCLEOTIDE SEQUENCE</scope>
</reference>
<feature type="compositionally biased region" description="Basic and acidic residues" evidence="1">
    <location>
        <begin position="293"/>
        <end position="328"/>
    </location>
</feature>
<feature type="compositionally biased region" description="Basic and acidic residues" evidence="1">
    <location>
        <begin position="270"/>
        <end position="284"/>
    </location>
</feature>
<dbReference type="AlphaFoldDB" id="A0A813K1J8"/>
<feature type="region of interest" description="Disordered" evidence="1">
    <location>
        <begin position="170"/>
        <end position="354"/>
    </location>
</feature>
<dbReference type="SUPFAM" id="SSF56112">
    <property type="entry name" value="Protein kinase-like (PK-like)"/>
    <property type="match status" value="1"/>
</dbReference>
<dbReference type="GO" id="GO:0004672">
    <property type="term" value="F:protein kinase activity"/>
    <property type="evidence" value="ECO:0007669"/>
    <property type="project" value="InterPro"/>
</dbReference>
<dbReference type="Pfam" id="PF00069">
    <property type="entry name" value="Pkinase"/>
    <property type="match status" value="1"/>
</dbReference>
<dbReference type="PROSITE" id="PS00108">
    <property type="entry name" value="PROTEIN_KINASE_ST"/>
    <property type="match status" value="1"/>
</dbReference>
<feature type="compositionally biased region" description="Basic and acidic residues" evidence="1">
    <location>
        <begin position="105"/>
        <end position="121"/>
    </location>
</feature>
<dbReference type="EMBL" id="CAJNNW010027178">
    <property type="protein sequence ID" value="CAE8690041.1"/>
    <property type="molecule type" value="Genomic_DNA"/>
</dbReference>
<evidence type="ECO:0000313" key="3">
    <source>
        <dbReference type="EMBL" id="CAE8690041.1"/>
    </source>
</evidence>